<dbReference type="Proteomes" id="UP001362999">
    <property type="component" value="Unassembled WGS sequence"/>
</dbReference>
<accession>A0AAW0EHV7</accession>
<evidence type="ECO:0000313" key="1">
    <source>
        <dbReference type="EMBL" id="KAK7063642.1"/>
    </source>
</evidence>
<dbReference type="EMBL" id="JAWWNJ010000001">
    <property type="protein sequence ID" value="KAK7063642.1"/>
    <property type="molecule type" value="Genomic_DNA"/>
</dbReference>
<name>A0AAW0EHV7_9AGAR</name>
<organism evidence="1 2">
    <name type="scientific">Favolaschia claudopus</name>
    <dbReference type="NCBI Taxonomy" id="2862362"/>
    <lineage>
        <taxon>Eukaryota</taxon>
        <taxon>Fungi</taxon>
        <taxon>Dikarya</taxon>
        <taxon>Basidiomycota</taxon>
        <taxon>Agaricomycotina</taxon>
        <taxon>Agaricomycetes</taxon>
        <taxon>Agaricomycetidae</taxon>
        <taxon>Agaricales</taxon>
        <taxon>Marasmiineae</taxon>
        <taxon>Mycenaceae</taxon>
        <taxon>Favolaschia</taxon>
    </lineage>
</organism>
<sequence length="194" mass="21655">MAPNQLLQDMKDTAHSTAAASDYDPHIFGLRQSTWIKTRSADAGIKQGLKSLGHGLMRGAFTLTCMRILGGPESPCSDGLYELLFKCCTADTVIREIFQKQRFQNLQIKDLAKASKLRDQLFMFVAGIWLQTFSFKTICEWIDGVFDPLIRAAVVKFNEQRVSSPPSRFFLIHFQTIFSAAAAVGFGHGRAPTF</sequence>
<proteinExistence type="predicted"/>
<reference evidence="1 2" key="1">
    <citation type="journal article" date="2024" name="J Genomics">
        <title>Draft genome sequencing and assembly of Favolaschia claudopus CIRM-BRFM 2984 isolated from oak limbs.</title>
        <authorList>
            <person name="Navarro D."/>
            <person name="Drula E."/>
            <person name="Chaduli D."/>
            <person name="Cazenave R."/>
            <person name="Ahrendt S."/>
            <person name="Wang J."/>
            <person name="Lipzen A."/>
            <person name="Daum C."/>
            <person name="Barry K."/>
            <person name="Grigoriev I.V."/>
            <person name="Favel A."/>
            <person name="Rosso M.N."/>
            <person name="Martin F."/>
        </authorList>
    </citation>
    <scope>NUCLEOTIDE SEQUENCE [LARGE SCALE GENOMIC DNA]</scope>
    <source>
        <strain evidence="1 2">CIRM-BRFM 2984</strain>
    </source>
</reference>
<evidence type="ECO:0000313" key="2">
    <source>
        <dbReference type="Proteomes" id="UP001362999"/>
    </source>
</evidence>
<comment type="caution">
    <text evidence="1">The sequence shown here is derived from an EMBL/GenBank/DDBJ whole genome shotgun (WGS) entry which is preliminary data.</text>
</comment>
<gene>
    <name evidence="1" type="ORF">R3P38DRAFT_2819557</name>
</gene>
<keyword evidence="2" id="KW-1185">Reference proteome</keyword>
<dbReference type="AlphaFoldDB" id="A0AAW0EHV7"/>
<protein>
    <submittedName>
        <fullName evidence="1">Uncharacterized protein</fullName>
    </submittedName>
</protein>